<proteinExistence type="predicted"/>
<accession>A0A1Y1VH51</accession>
<keyword evidence="1" id="KW-0175">Coiled coil</keyword>
<dbReference type="AlphaFoldDB" id="A0A1Y1VH51"/>
<keyword evidence="3" id="KW-1185">Reference proteome</keyword>
<evidence type="ECO:0000313" key="3">
    <source>
        <dbReference type="Proteomes" id="UP000193719"/>
    </source>
</evidence>
<reference evidence="2 3" key="1">
    <citation type="submission" date="2016-08" db="EMBL/GenBank/DDBJ databases">
        <title>Genomes of anaerobic fungi encode conserved fungal cellulosomes for biomass hydrolysis.</title>
        <authorList>
            <consortium name="DOE Joint Genome Institute"/>
            <person name="Haitjema C.H."/>
            <person name="Gilmore S.P."/>
            <person name="Henske J.K."/>
            <person name="Solomon K.V."/>
            <person name="De Groot R."/>
            <person name="Kuo A."/>
            <person name="Mondo S.J."/>
            <person name="Salamov A.A."/>
            <person name="Labutti K."/>
            <person name="Zhao Z."/>
            <person name="Chiniquy J."/>
            <person name="Barry K."/>
            <person name="Brewer H.M."/>
            <person name="Purvine S.O."/>
            <person name="Wright A.T."/>
            <person name="Boxma B."/>
            <person name="Van Alen T."/>
            <person name="Hackstein J.H."/>
            <person name="Baker S.E."/>
            <person name="Grigoriev I.V."/>
            <person name="O'Malley M.A."/>
        </authorList>
    </citation>
    <scope>NUCLEOTIDE SEQUENCE [LARGE SCALE GENOMIC DNA]</scope>
    <source>
        <strain evidence="3">finn</strain>
    </source>
</reference>
<dbReference type="STRING" id="1754191.A0A1Y1VH51"/>
<reference evidence="2 3" key="2">
    <citation type="submission" date="2016-08" db="EMBL/GenBank/DDBJ databases">
        <title>Pervasive Adenine N6-methylation of Active Genes in Fungi.</title>
        <authorList>
            <consortium name="DOE Joint Genome Institute"/>
            <person name="Mondo S.J."/>
            <person name="Dannebaum R.O."/>
            <person name="Kuo R.C."/>
            <person name="Labutti K."/>
            <person name="Haridas S."/>
            <person name="Kuo A."/>
            <person name="Salamov A."/>
            <person name="Ahrendt S.R."/>
            <person name="Lipzen A."/>
            <person name="Sullivan W."/>
            <person name="Andreopoulos W.B."/>
            <person name="Clum A."/>
            <person name="Lindquist E."/>
            <person name="Daum C."/>
            <person name="Ramamoorthy G.K."/>
            <person name="Gryganskyi A."/>
            <person name="Culley D."/>
            <person name="Magnuson J.K."/>
            <person name="James T.Y."/>
            <person name="O'Malley M.A."/>
            <person name="Stajich J.E."/>
            <person name="Spatafora J.W."/>
            <person name="Visel A."/>
            <person name="Grigoriev I.V."/>
        </authorList>
    </citation>
    <scope>NUCLEOTIDE SEQUENCE [LARGE SCALE GENOMIC DNA]</scope>
    <source>
        <strain evidence="3">finn</strain>
    </source>
</reference>
<dbReference type="EMBL" id="MCFH01000008">
    <property type="protein sequence ID" value="ORX56057.1"/>
    <property type="molecule type" value="Genomic_DNA"/>
</dbReference>
<name>A0A1Y1VH51_9FUNG</name>
<protein>
    <submittedName>
        <fullName evidence="2">Uncharacterized protein</fullName>
    </submittedName>
</protein>
<comment type="caution">
    <text evidence="2">The sequence shown here is derived from an EMBL/GenBank/DDBJ whole genome shotgun (WGS) entry which is preliminary data.</text>
</comment>
<evidence type="ECO:0000256" key="1">
    <source>
        <dbReference type="SAM" id="Coils"/>
    </source>
</evidence>
<feature type="coiled-coil region" evidence="1">
    <location>
        <begin position="111"/>
        <end position="138"/>
    </location>
</feature>
<evidence type="ECO:0000313" key="2">
    <source>
        <dbReference type="EMBL" id="ORX56057.1"/>
    </source>
</evidence>
<gene>
    <name evidence="2" type="ORF">BCR36DRAFT_367888</name>
</gene>
<dbReference type="Proteomes" id="UP000193719">
    <property type="component" value="Unassembled WGS sequence"/>
</dbReference>
<sequence>MDRNKIQIQNKSFSKLFKDIKESSYDNSSYYDCYKKFLKNQKDKNDILNILKKQIINTTNNDLIAIIDSYINELTLNNNEYEKYKNGTITNVLSISKSMKSQFFSNNNILKENISKINENFKEEINSLEEEEKKLSSQVSSIYYKYENDINFGNNNPWIFDIEIGKPCRFLDLTCLNEEFKNFCNDKYTKFITNNINDINKSRPNKKIIQDFQLLEKLNEEYMKSSNKRFILLEERISNELNTNKSIAANMIDIYHEYLRKKNNYKSNIKAFITHRNEMMNEIINSINNINKDIKNKNINNKSREKQIEYIEKLHLKLKKWREEKIQKLKEEEKIESFKKLEILKIKKIESQKKELRKFKNQQRLNKYHQIIEERERKRKMEEEYAKKLEDIKQNEISKVIF</sequence>
<dbReference type="OrthoDB" id="10609962at2759"/>
<organism evidence="2 3">
    <name type="scientific">Piromyces finnis</name>
    <dbReference type="NCBI Taxonomy" id="1754191"/>
    <lineage>
        <taxon>Eukaryota</taxon>
        <taxon>Fungi</taxon>
        <taxon>Fungi incertae sedis</taxon>
        <taxon>Chytridiomycota</taxon>
        <taxon>Chytridiomycota incertae sedis</taxon>
        <taxon>Neocallimastigomycetes</taxon>
        <taxon>Neocallimastigales</taxon>
        <taxon>Neocallimastigaceae</taxon>
        <taxon>Piromyces</taxon>
    </lineage>
</organism>